<reference evidence="2 3" key="1">
    <citation type="submission" date="2020-05" db="EMBL/GenBank/DDBJ databases">
        <title>Aquincola sp. isolate from soil.</title>
        <authorList>
            <person name="Han J."/>
            <person name="Kim D.-U."/>
        </authorList>
    </citation>
    <scope>NUCLEOTIDE SEQUENCE [LARGE SCALE GENOMIC DNA]</scope>
    <source>
        <strain evidence="2 3">S2</strain>
    </source>
</reference>
<dbReference type="EMBL" id="JABRWJ010000014">
    <property type="protein sequence ID" value="NRF71809.1"/>
    <property type="molecule type" value="Genomic_DNA"/>
</dbReference>
<evidence type="ECO:0000313" key="3">
    <source>
        <dbReference type="Proteomes" id="UP000737171"/>
    </source>
</evidence>
<sequence>MRLFTLQGHYGRQVVVDLCEPCRLVWFDTLESVNLAGRGWIELLRRLQQAAAAEAPWLGQALGCPLCRAPLQPVHNLTRFGRCAALECRQGHGHLQSFALLLAERGLVRPLLPPERAQLADAQRSLACLNCGASLQGSDGEACTHCASPLVMIDLPRLAAALRVRPGEPLPTPDGRLAAWHCAGCGQAIEPTRRNDCDRCGQLIVVPSMAALGPLLDVCEAEWWKHQQAPAARPAYKRRAPDPEPWRATSFARLLGNFGPRAQTLGGWIAAGTAALLVWLWLR</sequence>
<comment type="caution">
    <text evidence="2">The sequence shown here is derived from an EMBL/GenBank/DDBJ whole genome shotgun (WGS) entry which is preliminary data.</text>
</comment>
<dbReference type="RefSeq" id="WP_173133780.1">
    <property type="nucleotide sequence ID" value="NZ_JABRWJ010000014.1"/>
</dbReference>
<keyword evidence="1" id="KW-1133">Transmembrane helix</keyword>
<keyword evidence="3" id="KW-1185">Reference proteome</keyword>
<name>A0ABX2ESY1_9BURK</name>
<accession>A0ABX2ESY1</accession>
<evidence type="ECO:0000256" key="1">
    <source>
        <dbReference type="SAM" id="Phobius"/>
    </source>
</evidence>
<keyword evidence="1" id="KW-0812">Transmembrane</keyword>
<feature type="transmembrane region" description="Helical" evidence="1">
    <location>
        <begin position="265"/>
        <end position="282"/>
    </location>
</feature>
<evidence type="ECO:0008006" key="4">
    <source>
        <dbReference type="Google" id="ProtNLM"/>
    </source>
</evidence>
<dbReference type="Proteomes" id="UP000737171">
    <property type="component" value="Unassembled WGS sequence"/>
</dbReference>
<organism evidence="2 3">
    <name type="scientific">Pseudaquabacterium terrae</name>
    <dbReference type="NCBI Taxonomy" id="2732868"/>
    <lineage>
        <taxon>Bacteria</taxon>
        <taxon>Pseudomonadati</taxon>
        <taxon>Pseudomonadota</taxon>
        <taxon>Betaproteobacteria</taxon>
        <taxon>Burkholderiales</taxon>
        <taxon>Sphaerotilaceae</taxon>
        <taxon>Pseudaquabacterium</taxon>
    </lineage>
</organism>
<keyword evidence="1" id="KW-0472">Membrane</keyword>
<evidence type="ECO:0000313" key="2">
    <source>
        <dbReference type="EMBL" id="NRF71809.1"/>
    </source>
</evidence>
<proteinExistence type="predicted"/>
<gene>
    <name evidence="2" type="ORF">HLB44_32970</name>
</gene>
<protein>
    <recommendedName>
        <fullName evidence="4">Transcription factor zinc-finger domain-containing protein</fullName>
    </recommendedName>
</protein>